<gene>
    <name evidence="1" type="ORF">S01H4_59686</name>
</gene>
<reference evidence="1" key="1">
    <citation type="journal article" date="2014" name="Front. Microbiol.">
        <title>High frequency of phylogenetically diverse reductive dehalogenase-homologous genes in deep subseafloor sedimentary metagenomes.</title>
        <authorList>
            <person name="Kawai M."/>
            <person name="Futagami T."/>
            <person name="Toyoda A."/>
            <person name="Takaki Y."/>
            <person name="Nishi S."/>
            <person name="Hori S."/>
            <person name="Arai W."/>
            <person name="Tsubouchi T."/>
            <person name="Morono Y."/>
            <person name="Uchiyama I."/>
            <person name="Ito T."/>
            <person name="Fujiyama A."/>
            <person name="Inagaki F."/>
            <person name="Takami H."/>
        </authorList>
    </citation>
    <scope>NUCLEOTIDE SEQUENCE</scope>
    <source>
        <strain evidence="1">Expedition CK06-06</strain>
    </source>
</reference>
<dbReference type="AlphaFoldDB" id="X1DQ97"/>
<feature type="non-terminal residue" evidence="1">
    <location>
        <position position="37"/>
    </location>
</feature>
<comment type="caution">
    <text evidence="1">The sequence shown here is derived from an EMBL/GenBank/DDBJ whole genome shotgun (WGS) entry which is preliminary data.</text>
</comment>
<organism evidence="1">
    <name type="scientific">marine sediment metagenome</name>
    <dbReference type="NCBI Taxonomy" id="412755"/>
    <lineage>
        <taxon>unclassified sequences</taxon>
        <taxon>metagenomes</taxon>
        <taxon>ecological metagenomes</taxon>
    </lineage>
</organism>
<name>X1DQ97_9ZZZZ</name>
<proteinExistence type="predicted"/>
<accession>X1DQ97</accession>
<sequence length="37" mass="4501">MTSDDRILGGTKKIFREFRHGVFYEELYKKYQITESN</sequence>
<protein>
    <submittedName>
        <fullName evidence="1">Uncharacterized protein</fullName>
    </submittedName>
</protein>
<dbReference type="EMBL" id="BART01035047">
    <property type="protein sequence ID" value="GAH10415.1"/>
    <property type="molecule type" value="Genomic_DNA"/>
</dbReference>
<evidence type="ECO:0000313" key="1">
    <source>
        <dbReference type="EMBL" id="GAH10415.1"/>
    </source>
</evidence>